<accession>A0A495ADG0</accession>
<gene>
    <name evidence="3" type="ORF">D8M06_03640</name>
</gene>
<reference evidence="3 4" key="1">
    <citation type="journal article" date="2016" name="Int. J. Syst. Evol. Microbiol.">
        <title>Oceanobacillus halophilus sp. nov., a novel moderately halophilic bacterium from a hypersaline lake.</title>
        <authorList>
            <person name="Amoozegar M.A."/>
            <person name="Bagheri M."/>
            <person name="Makhdoumi A."/>
            <person name="Nikou M.M."/>
            <person name="Fazeli S.A.S."/>
            <person name="Schumann P."/>
            <person name="Sproer C."/>
            <person name="Sanchez-Porro C."/>
            <person name="Ventosa A."/>
        </authorList>
    </citation>
    <scope>NUCLEOTIDE SEQUENCE [LARGE SCALE GENOMIC DNA]</scope>
    <source>
        <strain evidence="3 4">DSM 23996</strain>
    </source>
</reference>
<feature type="region of interest" description="Disordered" evidence="1">
    <location>
        <begin position="52"/>
        <end position="105"/>
    </location>
</feature>
<keyword evidence="4" id="KW-1185">Reference proteome</keyword>
<dbReference type="SMART" id="SM00257">
    <property type="entry name" value="LysM"/>
    <property type="match status" value="1"/>
</dbReference>
<dbReference type="Proteomes" id="UP000269301">
    <property type="component" value="Unassembled WGS sequence"/>
</dbReference>
<evidence type="ECO:0000256" key="1">
    <source>
        <dbReference type="SAM" id="MobiDB-lite"/>
    </source>
</evidence>
<feature type="compositionally biased region" description="Basic and acidic residues" evidence="1">
    <location>
        <begin position="139"/>
        <end position="153"/>
    </location>
</feature>
<evidence type="ECO:0000313" key="4">
    <source>
        <dbReference type="Proteomes" id="UP000269301"/>
    </source>
</evidence>
<dbReference type="InterPro" id="IPR036779">
    <property type="entry name" value="LysM_dom_sf"/>
</dbReference>
<feature type="region of interest" description="Disordered" evidence="1">
    <location>
        <begin position="133"/>
        <end position="153"/>
    </location>
</feature>
<dbReference type="AlphaFoldDB" id="A0A495ADG0"/>
<dbReference type="Pfam" id="PF01476">
    <property type="entry name" value="LysM"/>
    <property type="match status" value="1"/>
</dbReference>
<sequence length="306" mass="35168">MKIHIVQKGDTLWELSKQFGVNFEELKQVNSHISSPDMIMPGMKIKIPSSTKAVKKEAQVKPKEVKKETKKPYKDVSPKPMPVIKEDDKEKPKPVKPEMPIQQPQMPQMPIQPIMQMPVLDQDFDFEFNFQQAPSQPAPKEKPKKEKKVEEVKKPVEQPLPATPIQQPPVQQPMYQPMPQMVPCYYFVPCHHPCHHPFHHPCHPPIPHSGMMPEMQMPAPPAKYAESDCGCGGSNSQAMPTQMGHYPMQDYNQQMFDPNQFMQGQMFPAQFPGADTSNFNYPEPPTYPNFPGMQQQRNKEEEEDKE</sequence>
<dbReference type="EMBL" id="RBZP01000001">
    <property type="protein sequence ID" value="RKQ37902.1"/>
    <property type="molecule type" value="Genomic_DNA"/>
</dbReference>
<feature type="compositionally biased region" description="Basic and acidic residues" evidence="1">
    <location>
        <begin position="84"/>
        <end position="96"/>
    </location>
</feature>
<dbReference type="Gene3D" id="3.10.350.10">
    <property type="entry name" value="LysM domain"/>
    <property type="match status" value="1"/>
</dbReference>
<evidence type="ECO:0000259" key="2">
    <source>
        <dbReference type="PROSITE" id="PS51782"/>
    </source>
</evidence>
<dbReference type="OrthoDB" id="2033517at2"/>
<dbReference type="RefSeq" id="WP_121202975.1">
    <property type="nucleotide sequence ID" value="NZ_RBZP01000001.1"/>
</dbReference>
<evidence type="ECO:0000313" key="3">
    <source>
        <dbReference type="EMBL" id="RKQ37902.1"/>
    </source>
</evidence>
<proteinExistence type="predicted"/>
<dbReference type="SUPFAM" id="SSF54106">
    <property type="entry name" value="LysM domain"/>
    <property type="match status" value="1"/>
</dbReference>
<comment type="caution">
    <text evidence="3">The sequence shown here is derived from an EMBL/GenBank/DDBJ whole genome shotgun (WGS) entry which is preliminary data.</text>
</comment>
<name>A0A495ADG0_9BACI</name>
<dbReference type="NCBIfam" id="TIGR02899">
    <property type="entry name" value="spore_safA"/>
    <property type="match status" value="1"/>
</dbReference>
<dbReference type="PROSITE" id="PS51782">
    <property type="entry name" value="LYSM"/>
    <property type="match status" value="1"/>
</dbReference>
<feature type="compositionally biased region" description="Basic and acidic residues" evidence="1">
    <location>
        <begin position="54"/>
        <end position="77"/>
    </location>
</feature>
<dbReference type="InterPro" id="IPR014248">
    <property type="entry name" value="Spore_coat_assembly_SafA"/>
</dbReference>
<organism evidence="3 4">
    <name type="scientific">Oceanobacillus halophilus</name>
    <dbReference type="NCBI Taxonomy" id="930130"/>
    <lineage>
        <taxon>Bacteria</taxon>
        <taxon>Bacillati</taxon>
        <taxon>Bacillota</taxon>
        <taxon>Bacilli</taxon>
        <taxon>Bacillales</taxon>
        <taxon>Bacillaceae</taxon>
        <taxon>Oceanobacillus</taxon>
    </lineage>
</organism>
<dbReference type="InterPro" id="IPR018392">
    <property type="entry name" value="LysM"/>
</dbReference>
<feature type="domain" description="LysM" evidence="2">
    <location>
        <begin position="2"/>
        <end position="47"/>
    </location>
</feature>
<feature type="region of interest" description="Disordered" evidence="1">
    <location>
        <begin position="269"/>
        <end position="306"/>
    </location>
</feature>
<protein>
    <submittedName>
        <fullName evidence="3">LysM peptidoglycan-binding domain-containing protein</fullName>
    </submittedName>
</protein>
<dbReference type="CDD" id="cd00118">
    <property type="entry name" value="LysM"/>
    <property type="match status" value="1"/>
</dbReference>